<evidence type="ECO:0000313" key="1">
    <source>
        <dbReference type="EMBL" id="WAR03912.1"/>
    </source>
</evidence>
<name>A0ABY7E539_MYAAR</name>
<reference evidence="1" key="1">
    <citation type="submission" date="2022-11" db="EMBL/GenBank/DDBJ databases">
        <title>Centuries of genome instability and evolution in soft-shell clam transmissible cancer (bioRxiv).</title>
        <authorList>
            <person name="Hart S.F.M."/>
            <person name="Yonemitsu M.A."/>
            <person name="Giersch R.M."/>
            <person name="Beal B.F."/>
            <person name="Arriagada G."/>
            <person name="Davis B.W."/>
            <person name="Ostrander E.A."/>
            <person name="Goff S.P."/>
            <person name="Metzger M.J."/>
        </authorList>
    </citation>
    <scope>NUCLEOTIDE SEQUENCE</scope>
    <source>
        <strain evidence="1">MELC-2E11</strain>
        <tissue evidence="1">Siphon/mantle</tissue>
    </source>
</reference>
<organism evidence="1 2">
    <name type="scientific">Mya arenaria</name>
    <name type="common">Soft-shell clam</name>
    <dbReference type="NCBI Taxonomy" id="6604"/>
    <lineage>
        <taxon>Eukaryota</taxon>
        <taxon>Metazoa</taxon>
        <taxon>Spiralia</taxon>
        <taxon>Lophotrochozoa</taxon>
        <taxon>Mollusca</taxon>
        <taxon>Bivalvia</taxon>
        <taxon>Autobranchia</taxon>
        <taxon>Heteroconchia</taxon>
        <taxon>Euheterodonta</taxon>
        <taxon>Imparidentia</taxon>
        <taxon>Neoheterodontei</taxon>
        <taxon>Myida</taxon>
        <taxon>Myoidea</taxon>
        <taxon>Myidae</taxon>
        <taxon>Mya</taxon>
    </lineage>
</organism>
<keyword evidence="2" id="KW-1185">Reference proteome</keyword>
<proteinExistence type="predicted"/>
<evidence type="ECO:0000313" key="2">
    <source>
        <dbReference type="Proteomes" id="UP001164746"/>
    </source>
</evidence>
<gene>
    <name evidence="1" type="ORF">MAR_010470</name>
</gene>
<protein>
    <submittedName>
        <fullName evidence="1">Uncharacterized protein</fullName>
    </submittedName>
</protein>
<dbReference type="Proteomes" id="UP001164746">
    <property type="component" value="Chromosome 4"/>
</dbReference>
<accession>A0ABY7E539</accession>
<dbReference type="EMBL" id="CP111015">
    <property type="protein sequence ID" value="WAR03912.1"/>
    <property type="molecule type" value="Genomic_DNA"/>
</dbReference>
<sequence>MYRMVVSGRYGTWSNFDWTSTRSERFQ</sequence>